<name>A0A1H9Y6A1_9BACI</name>
<feature type="transmembrane region" description="Helical" evidence="1">
    <location>
        <begin position="95"/>
        <end position="112"/>
    </location>
</feature>
<evidence type="ECO:0000256" key="1">
    <source>
        <dbReference type="SAM" id="Phobius"/>
    </source>
</evidence>
<keyword evidence="1" id="KW-0472">Membrane</keyword>
<dbReference type="Proteomes" id="UP000198618">
    <property type="component" value="Unassembled WGS sequence"/>
</dbReference>
<accession>A0A1H9Y6A1</accession>
<proteinExistence type="predicted"/>
<dbReference type="EMBL" id="FOHE01000001">
    <property type="protein sequence ID" value="SES63951.1"/>
    <property type="molecule type" value="Genomic_DNA"/>
</dbReference>
<sequence length="113" mass="13208">MGYFVMLGILILWFYIGKALRRKLNLPKRSWVYKHWSNKFAILFYITIVVAFLYGTIGLHGNLFLLFPFLGAIVNLFFSMEQAIYKKGSRLHTRYLLDAIAWFGLGITATIFF</sequence>
<feature type="transmembrane region" description="Helical" evidence="1">
    <location>
        <begin position="36"/>
        <end position="57"/>
    </location>
</feature>
<dbReference type="AlphaFoldDB" id="A0A1H9Y6A1"/>
<protein>
    <recommendedName>
        <fullName evidence="4">DUF4181 domain-containing protein</fullName>
    </recommendedName>
</protein>
<organism evidence="2 3">
    <name type="scientific">Oceanobacillus limi</name>
    <dbReference type="NCBI Taxonomy" id="930131"/>
    <lineage>
        <taxon>Bacteria</taxon>
        <taxon>Bacillati</taxon>
        <taxon>Bacillota</taxon>
        <taxon>Bacilli</taxon>
        <taxon>Bacillales</taxon>
        <taxon>Bacillaceae</taxon>
        <taxon>Oceanobacillus</taxon>
    </lineage>
</organism>
<reference evidence="2 3" key="1">
    <citation type="submission" date="2016-10" db="EMBL/GenBank/DDBJ databases">
        <authorList>
            <person name="de Groot N.N."/>
        </authorList>
    </citation>
    <scope>NUCLEOTIDE SEQUENCE [LARGE SCALE GENOMIC DNA]</scope>
    <source>
        <strain evidence="2 3">IBRC-M 10780</strain>
    </source>
</reference>
<dbReference type="RefSeq" id="WP_090865899.1">
    <property type="nucleotide sequence ID" value="NZ_FOHE01000001.1"/>
</dbReference>
<dbReference type="OrthoDB" id="2971654at2"/>
<evidence type="ECO:0008006" key="4">
    <source>
        <dbReference type="Google" id="ProtNLM"/>
    </source>
</evidence>
<evidence type="ECO:0000313" key="2">
    <source>
        <dbReference type="EMBL" id="SES63951.1"/>
    </source>
</evidence>
<dbReference type="Pfam" id="PF13789">
    <property type="entry name" value="DUF4181"/>
    <property type="match status" value="1"/>
</dbReference>
<keyword evidence="1" id="KW-0812">Transmembrane</keyword>
<feature type="transmembrane region" description="Helical" evidence="1">
    <location>
        <begin position="63"/>
        <end position="83"/>
    </location>
</feature>
<keyword evidence="1" id="KW-1133">Transmembrane helix</keyword>
<keyword evidence="3" id="KW-1185">Reference proteome</keyword>
<dbReference type="InterPro" id="IPR025441">
    <property type="entry name" value="DUF4181"/>
</dbReference>
<feature type="transmembrane region" description="Helical" evidence="1">
    <location>
        <begin position="6"/>
        <end position="24"/>
    </location>
</feature>
<gene>
    <name evidence="2" type="ORF">SAMN05216389_101197</name>
</gene>
<evidence type="ECO:0000313" key="3">
    <source>
        <dbReference type="Proteomes" id="UP000198618"/>
    </source>
</evidence>